<dbReference type="RefSeq" id="WP_180492836.1">
    <property type="nucleotide sequence ID" value="NZ_JACCKS010000002.1"/>
</dbReference>
<name>A0A853JLB5_9FIRM</name>
<gene>
    <name evidence="1" type="ORF">H0N91_02255</name>
</gene>
<protein>
    <recommendedName>
        <fullName evidence="3">DUF4435 domain-containing protein</fullName>
    </recommendedName>
</protein>
<organism evidence="1 2">
    <name type="scientific">Eubacterium callanderi</name>
    <dbReference type="NCBI Taxonomy" id="53442"/>
    <lineage>
        <taxon>Bacteria</taxon>
        <taxon>Bacillati</taxon>
        <taxon>Bacillota</taxon>
        <taxon>Clostridia</taxon>
        <taxon>Eubacteriales</taxon>
        <taxon>Eubacteriaceae</taxon>
        <taxon>Eubacterium</taxon>
    </lineage>
</organism>
<dbReference type="Proteomes" id="UP000586254">
    <property type="component" value="Unassembled WGS sequence"/>
</dbReference>
<evidence type="ECO:0000313" key="2">
    <source>
        <dbReference type="Proteomes" id="UP000586254"/>
    </source>
</evidence>
<reference evidence="1 2" key="1">
    <citation type="submission" date="2020-07" db="EMBL/GenBank/DDBJ databases">
        <title>Organ Donor 1.</title>
        <authorList>
            <person name="Marsh A.J."/>
            <person name="Azcarate-Peril M.A."/>
        </authorList>
    </citation>
    <scope>NUCLEOTIDE SEQUENCE [LARGE SCALE GENOMIC DNA]</scope>
    <source>
        <strain evidence="1 2">AMC0717</strain>
    </source>
</reference>
<comment type="caution">
    <text evidence="1">The sequence shown here is derived from an EMBL/GenBank/DDBJ whole genome shotgun (WGS) entry which is preliminary data.</text>
</comment>
<sequence>MGTNSIKTNLTKDSIISDIKLLLGADVDKENIYIVVEGEDDTKFLRRYLNSNVMIYESFSGKNGVEEIVKSKIICSSRVIGIRDKDYCNDVKSKKIFFYDRCCLEMMITEFDKAFNGIYYEFYNGEMEPHKLKEHILTELFKVSQVRKYNEENKMGINFKGLSFQNIIDDKSKMDKGKFIEQLKKLNSGKSINFINIIDESSCQSTDNMLDITNGHDFVLLFKVICEKRCSKNSVNEKQISSVLRGSFSEEFLKETTLYRNVSDYFDNKIKVWCC</sequence>
<dbReference type="EMBL" id="JACCKS010000002">
    <property type="protein sequence ID" value="NZA36990.1"/>
    <property type="molecule type" value="Genomic_DNA"/>
</dbReference>
<accession>A0A853JLB5</accession>
<evidence type="ECO:0008006" key="3">
    <source>
        <dbReference type="Google" id="ProtNLM"/>
    </source>
</evidence>
<evidence type="ECO:0000313" key="1">
    <source>
        <dbReference type="EMBL" id="NZA36990.1"/>
    </source>
</evidence>
<proteinExistence type="predicted"/>
<dbReference type="AlphaFoldDB" id="A0A853JLB5"/>